<dbReference type="RefSeq" id="WP_307201605.1">
    <property type="nucleotide sequence ID" value="NZ_JAUSSU010000002.1"/>
</dbReference>
<accession>A0ABT9TVZ5</accession>
<evidence type="ECO:0000313" key="1">
    <source>
        <dbReference type="EMBL" id="MDQ0111540.1"/>
    </source>
</evidence>
<protein>
    <submittedName>
        <fullName evidence="1">Heptaprenyl diphosphate synthase</fullName>
        <ecNumber evidence="1">2.5.1.30</ecNumber>
    </submittedName>
</protein>
<dbReference type="EMBL" id="JAUSSU010000002">
    <property type="protein sequence ID" value="MDQ0111540.1"/>
    <property type="molecule type" value="Genomic_DNA"/>
</dbReference>
<keyword evidence="1" id="KW-0808">Transferase</keyword>
<dbReference type="Pfam" id="PF07307">
    <property type="entry name" value="HEPPP_synt_1"/>
    <property type="match status" value="1"/>
</dbReference>
<dbReference type="Gene3D" id="1.20.120.1450">
    <property type="match status" value="1"/>
</dbReference>
<gene>
    <name evidence="1" type="ORF">J2T15_000973</name>
</gene>
<keyword evidence="2" id="KW-1185">Reference proteome</keyword>
<name>A0ABT9TVZ5_PAEHA</name>
<comment type="caution">
    <text evidence="1">The sequence shown here is derived from an EMBL/GenBank/DDBJ whole genome shotgun (WGS) entry which is preliminary data.</text>
</comment>
<sequence>MKSYRIPSIARKYTDYDMIQTHTDLPALAHPRLRLLHAFLVRGQAYEKHSELYTLVASLVQLGMDTHDRINNDADEPRRAENEMRSKQLKVLAGDYFSSIFYQLLAQAGQIEMIAILSEAVCEVNRLKTNLYMRMKQMKLTADDYLSYMTQLRSELFQSFTAILDATLSRIWQELLTAVTRCEVILEEIERSADARKFLHSWAYWHVMQDGTEDERDWLSEMPVDQAKVQGLVDKYGIRGKLVAKLNAAAELVKAITAKLDTASMLDEPIRIVDDMLNRAAGRTPALHETR</sequence>
<dbReference type="GO" id="GO:0000010">
    <property type="term" value="F:heptaprenyl diphosphate synthase activity"/>
    <property type="evidence" value="ECO:0007669"/>
    <property type="project" value="UniProtKB-EC"/>
</dbReference>
<dbReference type="InterPro" id="IPR009920">
    <property type="entry name" value="HEPPP_synth_su1"/>
</dbReference>
<proteinExistence type="predicted"/>
<dbReference type="EC" id="2.5.1.30" evidence="1"/>
<organism evidence="1 2">
    <name type="scientific">Paenibacillus harenae</name>
    <dbReference type="NCBI Taxonomy" id="306543"/>
    <lineage>
        <taxon>Bacteria</taxon>
        <taxon>Bacillati</taxon>
        <taxon>Bacillota</taxon>
        <taxon>Bacilli</taxon>
        <taxon>Bacillales</taxon>
        <taxon>Paenibacillaceae</taxon>
        <taxon>Paenibacillus</taxon>
    </lineage>
</organism>
<evidence type="ECO:0000313" key="2">
    <source>
        <dbReference type="Proteomes" id="UP001229346"/>
    </source>
</evidence>
<reference evidence="1 2" key="1">
    <citation type="submission" date="2023-07" db="EMBL/GenBank/DDBJ databases">
        <title>Sorghum-associated microbial communities from plants grown in Nebraska, USA.</title>
        <authorList>
            <person name="Schachtman D."/>
        </authorList>
    </citation>
    <scope>NUCLEOTIDE SEQUENCE [LARGE SCALE GENOMIC DNA]</scope>
    <source>
        <strain evidence="1 2">CC482</strain>
    </source>
</reference>
<dbReference type="Proteomes" id="UP001229346">
    <property type="component" value="Unassembled WGS sequence"/>
</dbReference>